<keyword evidence="2" id="KW-1185">Reference proteome</keyword>
<accession>A0A3N1NWS3</accession>
<comment type="caution">
    <text evidence="1">The sequence shown here is derived from an EMBL/GenBank/DDBJ whole genome shotgun (WGS) entry which is preliminary data.</text>
</comment>
<evidence type="ECO:0000313" key="1">
    <source>
        <dbReference type="EMBL" id="ROQ19931.1"/>
    </source>
</evidence>
<gene>
    <name evidence="1" type="ORF">EDC38_0522</name>
</gene>
<dbReference type="RefSeq" id="WP_123637201.1">
    <property type="nucleotide sequence ID" value="NZ_RJUK01000001.1"/>
</dbReference>
<dbReference type="AlphaFoldDB" id="A0A3N1NWS3"/>
<dbReference type="EMBL" id="RJUK01000001">
    <property type="protein sequence ID" value="ROQ19931.1"/>
    <property type="molecule type" value="Genomic_DNA"/>
</dbReference>
<sequence length="91" mass="9931">MALSAVPSPDYRGDAGVEQVRHLRNELVQALQAEDWWTVRELDRACAGLVERVIAANGGDGTALVRALSELKGVYANLIEQCQEEVLKLAL</sequence>
<dbReference type="Proteomes" id="UP000273643">
    <property type="component" value="Unassembled WGS sequence"/>
</dbReference>
<organism evidence="1 2">
    <name type="scientific">Marinimicrobium koreense</name>
    <dbReference type="NCBI Taxonomy" id="306545"/>
    <lineage>
        <taxon>Bacteria</taxon>
        <taxon>Pseudomonadati</taxon>
        <taxon>Pseudomonadota</taxon>
        <taxon>Gammaproteobacteria</taxon>
        <taxon>Cellvibrionales</taxon>
        <taxon>Cellvibrionaceae</taxon>
        <taxon>Marinimicrobium</taxon>
    </lineage>
</organism>
<name>A0A3N1NWS3_9GAMM</name>
<evidence type="ECO:0000313" key="2">
    <source>
        <dbReference type="Proteomes" id="UP000273643"/>
    </source>
</evidence>
<proteinExistence type="predicted"/>
<dbReference type="OrthoDB" id="5703991at2"/>
<protein>
    <recommendedName>
        <fullName evidence="3">Flagellar protein FliT</fullName>
    </recommendedName>
</protein>
<reference evidence="1 2" key="1">
    <citation type="submission" date="2018-11" db="EMBL/GenBank/DDBJ databases">
        <title>Genomic Encyclopedia of Type Strains, Phase IV (KMG-IV): sequencing the most valuable type-strain genomes for metagenomic binning, comparative biology and taxonomic classification.</title>
        <authorList>
            <person name="Goeker M."/>
        </authorList>
    </citation>
    <scope>NUCLEOTIDE SEQUENCE [LARGE SCALE GENOMIC DNA]</scope>
    <source>
        <strain evidence="1 2">DSM 16974</strain>
    </source>
</reference>
<evidence type="ECO:0008006" key="3">
    <source>
        <dbReference type="Google" id="ProtNLM"/>
    </source>
</evidence>